<reference evidence="3" key="1">
    <citation type="submission" date="2019-08" db="EMBL/GenBank/DDBJ databases">
        <title>The improved chromosome-level genome for the pearl oyster Pinctada fucata martensii using PacBio sequencing and Hi-C.</title>
        <authorList>
            <person name="Zheng Z."/>
        </authorList>
    </citation>
    <scope>NUCLEOTIDE SEQUENCE</scope>
    <source>
        <strain evidence="3">ZZ-2019</strain>
        <tissue evidence="3">Adductor muscle</tissue>
    </source>
</reference>
<dbReference type="GO" id="GO:0005743">
    <property type="term" value="C:mitochondrial inner membrane"/>
    <property type="evidence" value="ECO:0007669"/>
    <property type="project" value="UniProtKB-SubCell"/>
</dbReference>
<keyword evidence="1" id="KW-0653">Protein transport</keyword>
<comment type="subunit">
    <text evidence="1">Heterohexamer.</text>
</comment>
<accession>A0AA88Y7Z9</accession>
<proteinExistence type="inferred from homology"/>
<keyword evidence="1" id="KW-0811">Translocation</keyword>
<keyword evidence="1" id="KW-1015">Disulfide bond</keyword>
<dbReference type="Pfam" id="PF02953">
    <property type="entry name" value="zf-Tim10_DDP"/>
    <property type="match status" value="1"/>
</dbReference>
<evidence type="ECO:0000313" key="3">
    <source>
        <dbReference type="EMBL" id="KAK3099854.1"/>
    </source>
</evidence>
<dbReference type="Gene3D" id="1.10.287.810">
    <property type="entry name" value="Mitochondrial import inner membrane translocase subunit tim13 like domains"/>
    <property type="match status" value="1"/>
</dbReference>
<comment type="subcellular location">
    <subcellularLocation>
        <location evidence="1">Mitochondrion inner membrane</location>
        <topology evidence="1">Peripheral membrane protein</topology>
        <orientation evidence="1">Intermembrane side</orientation>
    </subcellularLocation>
</comment>
<comment type="domain">
    <text evidence="1">The twin CX3C motif contains 4 conserved Cys residues that form 2 disulfide bonds in the mitochondrial intermembrane space.</text>
</comment>
<evidence type="ECO:0000313" key="4">
    <source>
        <dbReference type="Proteomes" id="UP001186944"/>
    </source>
</evidence>
<feature type="domain" description="Tim10-like" evidence="2">
    <location>
        <begin position="3"/>
        <end position="62"/>
    </location>
</feature>
<sequence length="69" mass="8315">IFQMEVQKAKLQAQMNKVNELCWDTCVFKMKDKMDSRTESCISYCVERYIDTSLLIQNRFQQMLSKQMH</sequence>
<keyword evidence="4" id="KW-1185">Reference proteome</keyword>
<organism evidence="3 4">
    <name type="scientific">Pinctada imbricata</name>
    <name type="common">Atlantic pearl-oyster</name>
    <name type="synonym">Pinctada martensii</name>
    <dbReference type="NCBI Taxonomy" id="66713"/>
    <lineage>
        <taxon>Eukaryota</taxon>
        <taxon>Metazoa</taxon>
        <taxon>Spiralia</taxon>
        <taxon>Lophotrochozoa</taxon>
        <taxon>Mollusca</taxon>
        <taxon>Bivalvia</taxon>
        <taxon>Autobranchia</taxon>
        <taxon>Pteriomorphia</taxon>
        <taxon>Pterioida</taxon>
        <taxon>Pterioidea</taxon>
        <taxon>Pteriidae</taxon>
        <taxon>Pinctada</taxon>
    </lineage>
</organism>
<evidence type="ECO:0000259" key="2">
    <source>
        <dbReference type="Pfam" id="PF02953"/>
    </source>
</evidence>
<dbReference type="GO" id="GO:0015031">
    <property type="term" value="P:protein transport"/>
    <property type="evidence" value="ECO:0007669"/>
    <property type="project" value="UniProtKB-KW"/>
</dbReference>
<dbReference type="EMBL" id="VSWD01000006">
    <property type="protein sequence ID" value="KAK3099854.1"/>
    <property type="molecule type" value="Genomic_DNA"/>
</dbReference>
<evidence type="ECO:0000256" key="1">
    <source>
        <dbReference type="RuleBase" id="RU367043"/>
    </source>
</evidence>
<dbReference type="SUPFAM" id="SSF144122">
    <property type="entry name" value="Tim10-like"/>
    <property type="match status" value="1"/>
</dbReference>
<keyword evidence="1" id="KW-0143">Chaperone</keyword>
<dbReference type="AlphaFoldDB" id="A0AA88Y7Z9"/>
<name>A0AA88Y7Z9_PINIB</name>
<gene>
    <name evidence="3" type="ORF">FSP39_010789</name>
</gene>
<keyword evidence="1" id="KW-0813">Transport</keyword>
<comment type="function">
    <text evidence="1">Mitochondrial intermembrane chaperone that participates in the import and insertion of some multi-pass transmembrane proteins into the mitochondrial inner membrane. Also required for the transfer of beta-barrel precursors from the TOM complex to the sorting and assembly machinery (SAM complex) of the outer membrane. Acts as a chaperone-like protein that protects the hydrophobic precursors from aggregation and guide them through the mitochondrial intermembrane space.</text>
</comment>
<dbReference type="Proteomes" id="UP001186944">
    <property type="component" value="Unassembled WGS sequence"/>
</dbReference>
<protein>
    <recommendedName>
        <fullName evidence="1">Mitochondrial import inner membrane translocase subunit</fullName>
    </recommendedName>
</protein>
<keyword evidence="1" id="KW-0999">Mitochondrion inner membrane</keyword>
<comment type="similarity">
    <text evidence="1">Belongs to the small Tim family.</text>
</comment>
<keyword evidence="1" id="KW-0496">Mitochondrion</keyword>
<dbReference type="InterPro" id="IPR004217">
    <property type="entry name" value="Tim10-like"/>
</dbReference>
<feature type="non-terminal residue" evidence="3">
    <location>
        <position position="1"/>
    </location>
</feature>
<keyword evidence="1" id="KW-0472">Membrane</keyword>
<dbReference type="InterPro" id="IPR035427">
    <property type="entry name" value="Tim10-like_dom_sf"/>
</dbReference>
<comment type="caution">
    <text evidence="3">The sequence shown here is derived from an EMBL/GenBank/DDBJ whole genome shotgun (WGS) entry which is preliminary data.</text>
</comment>